<dbReference type="Proteomes" id="UP000270094">
    <property type="component" value="Unassembled WGS sequence"/>
</dbReference>
<keyword evidence="2" id="KW-1185">Reference proteome</keyword>
<name>A0A3P7L5J5_STRVU</name>
<dbReference type="Pfam" id="PF07914">
    <property type="entry name" value="DUF1679"/>
    <property type="match status" value="1"/>
</dbReference>
<evidence type="ECO:0000313" key="2">
    <source>
        <dbReference type="Proteomes" id="UP000270094"/>
    </source>
</evidence>
<dbReference type="PANTHER" id="PTHR23020">
    <property type="entry name" value="UNCHARACTERIZED NUCLEAR HORMONE RECEPTOR-RELATED"/>
    <property type="match status" value="1"/>
</dbReference>
<protein>
    <submittedName>
        <fullName evidence="1">Uncharacterized protein</fullName>
    </submittedName>
</protein>
<proteinExistence type="predicted"/>
<sequence>MNGKDRRENWERLLEQFFGYIIDYCKRELPFTLDQLKESYRRMFPMAGVLLLPVFESVANIGLRNLSEAERTEMINVLSEKKLALFEDLLFFAKRNQVIRKT</sequence>
<dbReference type="InterPro" id="IPR052961">
    <property type="entry name" value="Oxido-Kinase-like_Enzymes"/>
</dbReference>
<reference evidence="1 2" key="1">
    <citation type="submission" date="2018-11" db="EMBL/GenBank/DDBJ databases">
        <authorList>
            <consortium name="Pathogen Informatics"/>
        </authorList>
    </citation>
    <scope>NUCLEOTIDE SEQUENCE [LARGE SCALE GENOMIC DNA]</scope>
</reference>
<dbReference type="InterPro" id="IPR012877">
    <property type="entry name" value="Dhs-27"/>
</dbReference>
<dbReference type="PANTHER" id="PTHR23020:SF8">
    <property type="entry name" value="CHK KINASE-LIKE DOMAIN-CONTAINING PROTEIN"/>
    <property type="match status" value="1"/>
</dbReference>
<dbReference type="OrthoDB" id="5813109at2759"/>
<evidence type="ECO:0000313" key="1">
    <source>
        <dbReference type="EMBL" id="VDM77965.1"/>
    </source>
</evidence>
<accession>A0A3P7L5J5</accession>
<gene>
    <name evidence="1" type="ORF">SVUK_LOCUS12963</name>
</gene>
<organism evidence="1 2">
    <name type="scientific">Strongylus vulgaris</name>
    <name type="common">Blood worm</name>
    <dbReference type="NCBI Taxonomy" id="40348"/>
    <lineage>
        <taxon>Eukaryota</taxon>
        <taxon>Metazoa</taxon>
        <taxon>Ecdysozoa</taxon>
        <taxon>Nematoda</taxon>
        <taxon>Chromadorea</taxon>
        <taxon>Rhabditida</taxon>
        <taxon>Rhabditina</taxon>
        <taxon>Rhabditomorpha</taxon>
        <taxon>Strongyloidea</taxon>
        <taxon>Strongylidae</taxon>
        <taxon>Strongylus</taxon>
    </lineage>
</organism>
<dbReference type="EMBL" id="UYYB01100579">
    <property type="protein sequence ID" value="VDM77965.1"/>
    <property type="molecule type" value="Genomic_DNA"/>
</dbReference>
<dbReference type="AlphaFoldDB" id="A0A3P7L5J5"/>